<keyword evidence="3" id="KW-1185">Reference proteome</keyword>
<keyword evidence="1" id="KW-1133">Transmembrane helix</keyword>
<organism evidence="2 3">
    <name type="scientific">Leptospira barantonii</name>
    <dbReference type="NCBI Taxonomy" id="2023184"/>
    <lineage>
        <taxon>Bacteria</taxon>
        <taxon>Pseudomonadati</taxon>
        <taxon>Spirochaetota</taxon>
        <taxon>Spirochaetia</taxon>
        <taxon>Leptospirales</taxon>
        <taxon>Leptospiraceae</taxon>
        <taxon>Leptospira</taxon>
    </lineage>
</organism>
<dbReference type="Proteomes" id="UP000231879">
    <property type="component" value="Unassembled WGS sequence"/>
</dbReference>
<reference evidence="2 3" key="1">
    <citation type="submission" date="2017-07" db="EMBL/GenBank/DDBJ databases">
        <title>Leptospira spp. isolated from tropical soils.</title>
        <authorList>
            <person name="Thibeaux R."/>
            <person name="Iraola G."/>
            <person name="Ferres I."/>
            <person name="Bierque E."/>
            <person name="Girault D."/>
            <person name="Soupe-Gilbert M.-E."/>
            <person name="Picardeau M."/>
            <person name="Goarant C."/>
        </authorList>
    </citation>
    <scope>NUCLEOTIDE SEQUENCE [LARGE SCALE GENOMIC DNA]</scope>
    <source>
        <strain evidence="2 3">FH4-C-A1</strain>
    </source>
</reference>
<protein>
    <submittedName>
        <fullName evidence="2">Uncharacterized protein</fullName>
    </submittedName>
</protein>
<name>A0ABX4NQD3_9LEPT</name>
<dbReference type="RefSeq" id="WP_100761554.1">
    <property type="nucleotide sequence ID" value="NZ_NPDS01000002.1"/>
</dbReference>
<comment type="caution">
    <text evidence="2">The sequence shown here is derived from an EMBL/GenBank/DDBJ whole genome shotgun (WGS) entry which is preliminary data.</text>
</comment>
<gene>
    <name evidence="2" type="ORF">CH367_05820</name>
</gene>
<sequence length="137" mass="15686">MQTGINRRQIVLVVAGVLLTILLVFGIYLYIFKKTDIPLGKDSQSRIDLIGTWRVSPIVPSMQIRFISEKEAILLEEDNETKLYLIEDGDGLQLRRRGEETPSGYFLFRELKSNTWQGLWGDDLVVLKRLSSDNGSR</sequence>
<keyword evidence="1" id="KW-0812">Transmembrane</keyword>
<dbReference type="EMBL" id="NPDS01000002">
    <property type="protein sequence ID" value="PJZ57910.1"/>
    <property type="molecule type" value="Genomic_DNA"/>
</dbReference>
<feature type="transmembrane region" description="Helical" evidence="1">
    <location>
        <begin position="12"/>
        <end position="31"/>
    </location>
</feature>
<evidence type="ECO:0000313" key="2">
    <source>
        <dbReference type="EMBL" id="PJZ57910.1"/>
    </source>
</evidence>
<evidence type="ECO:0000313" key="3">
    <source>
        <dbReference type="Proteomes" id="UP000231879"/>
    </source>
</evidence>
<evidence type="ECO:0000256" key="1">
    <source>
        <dbReference type="SAM" id="Phobius"/>
    </source>
</evidence>
<accession>A0ABX4NQD3</accession>
<keyword evidence="1" id="KW-0472">Membrane</keyword>
<proteinExistence type="predicted"/>